<dbReference type="SUPFAM" id="SSF52540">
    <property type="entry name" value="P-loop containing nucleoside triphosphate hydrolases"/>
    <property type="match status" value="1"/>
</dbReference>
<sequence>MVNAWPRQLIAHSQKLAGKLPGEVIEGFIRQHRLPAVFHRVVRDHYLPLALWLRERHRPGKTLIVGISGGQGTGKSTLTDFLQIVLTELGNHCCTLSLDDLYLTRAERQQLARGIHPLLLTRGVPGTHDVQLGIDTLNALCRAGAQSVIPLPRFDKSLDERVPRAAWPQHTGPVDIVLLEGWCLGAKPSLNPVFPLNALEQSEDASGTWRHFINRQLAGPYRDLFALPEVIVMLKAPSMESILEWRKLQEQKLREQTGGKGLQDRELLRFVQHYERITRNLIAEMPEWADCVFLLGEDHRIEAVRLRH</sequence>
<proteinExistence type="predicted"/>
<keyword evidence="2" id="KW-1185">Reference proteome</keyword>
<dbReference type="PANTHER" id="PTHR10285">
    <property type="entry name" value="URIDINE KINASE"/>
    <property type="match status" value="1"/>
</dbReference>
<name>A0ABY9EER4_9GAMM</name>
<dbReference type="InterPro" id="IPR027417">
    <property type="entry name" value="P-loop_NTPase"/>
</dbReference>
<evidence type="ECO:0000313" key="1">
    <source>
        <dbReference type="EMBL" id="WKD49236.1"/>
    </source>
</evidence>
<dbReference type="Gene3D" id="3.40.50.300">
    <property type="entry name" value="P-loop containing nucleotide triphosphate hydrolases"/>
    <property type="match status" value="1"/>
</dbReference>
<reference evidence="1 2" key="1">
    <citation type="submission" date="2022-05" db="EMBL/GenBank/DDBJ databases">
        <title>Microbulbifer sp. nov., isolated from sponge.</title>
        <authorList>
            <person name="Gao L."/>
        </authorList>
    </citation>
    <scope>NUCLEOTIDE SEQUENCE [LARGE SCALE GENOMIC DNA]</scope>
    <source>
        <strain evidence="1 2">MI-G</strain>
    </source>
</reference>
<evidence type="ECO:0000313" key="2">
    <source>
        <dbReference type="Proteomes" id="UP001321520"/>
    </source>
</evidence>
<protein>
    <submittedName>
        <fullName evidence="1">Phosphoribulokinase</fullName>
    </submittedName>
</protein>
<dbReference type="Proteomes" id="UP001321520">
    <property type="component" value="Chromosome"/>
</dbReference>
<dbReference type="RefSeq" id="WP_301415026.1">
    <property type="nucleotide sequence ID" value="NZ_CP098023.1"/>
</dbReference>
<organism evidence="1 2">
    <name type="scientific">Microbulbifer spongiae</name>
    <dbReference type="NCBI Taxonomy" id="2944933"/>
    <lineage>
        <taxon>Bacteria</taxon>
        <taxon>Pseudomonadati</taxon>
        <taxon>Pseudomonadota</taxon>
        <taxon>Gammaproteobacteria</taxon>
        <taxon>Cellvibrionales</taxon>
        <taxon>Microbulbiferaceae</taxon>
        <taxon>Microbulbifer</taxon>
    </lineage>
</organism>
<accession>A0ABY9EER4</accession>
<gene>
    <name evidence="1" type="ORF">M8T91_15230</name>
</gene>
<dbReference type="EMBL" id="CP098023">
    <property type="protein sequence ID" value="WKD49236.1"/>
    <property type="molecule type" value="Genomic_DNA"/>
</dbReference>